<proteinExistence type="predicted"/>
<dbReference type="AlphaFoldDB" id="A0A919JPQ8"/>
<organism evidence="2 3">
    <name type="scientific">Actinoplanes nipponensis</name>
    <dbReference type="NCBI Taxonomy" id="135950"/>
    <lineage>
        <taxon>Bacteria</taxon>
        <taxon>Bacillati</taxon>
        <taxon>Actinomycetota</taxon>
        <taxon>Actinomycetes</taxon>
        <taxon>Micromonosporales</taxon>
        <taxon>Micromonosporaceae</taxon>
        <taxon>Actinoplanes</taxon>
    </lineage>
</organism>
<name>A0A919JPQ8_9ACTN</name>
<evidence type="ECO:0000313" key="3">
    <source>
        <dbReference type="Proteomes" id="UP000647172"/>
    </source>
</evidence>
<sequence length="181" mass="19486">MSSLAARLPHGVRLPTTLQPEDALDLIKALAAHYGCAHLLLTPDDVEDHLTANRTTAAGQHRRRLSAEEWTRLYGTDAWRHLPTAAHAVTARNILSAIRQAALECVRCATPLTGPPTATWGHCPACLIDADIDELRHRPCPAAGADAPHRWGPQVCDQCGIPTTDTPTSRPRRLTAVPAAA</sequence>
<gene>
    <name evidence="2" type="ORF">Ani05nite_67410</name>
</gene>
<dbReference type="Proteomes" id="UP000647172">
    <property type="component" value="Unassembled WGS sequence"/>
</dbReference>
<dbReference type="RefSeq" id="WP_203775054.1">
    <property type="nucleotide sequence ID" value="NZ_BAAAYJ010000099.1"/>
</dbReference>
<keyword evidence="3" id="KW-1185">Reference proteome</keyword>
<accession>A0A919JPQ8</accession>
<protein>
    <submittedName>
        <fullName evidence="2">Uncharacterized protein</fullName>
    </submittedName>
</protein>
<dbReference type="EMBL" id="BOMQ01000079">
    <property type="protein sequence ID" value="GIE53207.1"/>
    <property type="molecule type" value="Genomic_DNA"/>
</dbReference>
<reference evidence="2" key="1">
    <citation type="submission" date="2021-01" db="EMBL/GenBank/DDBJ databases">
        <title>Whole genome shotgun sequence of Actinoplanes nipponensis NBRC 14063.</title>
        <authorList>
            <person name="Komaki H."/>
            <person name="Tamura T."/>
        </authorList>
    </citation>
    <scope>NUCLEOTIDE SEQUENCE</scope>
    <source>
        <strain evidence="2">NBRC 14063</strain>
    </source>
</reference>
<feature type="region of interest" description="Disordered" evidence="1">
    <location>
        <begin position="162"/>
        <end position="181"/>
    </location>
</feature>
<evidence type="ECO:0000313" key="2">
    <source>
        <dbReference type="EMBL" id="GIE53207.1"/>
    </source>
</evidence>
<comment type="caution">
    <text evidence="2">The sequence shown here is derived from an EMBL/GenBank/DDBJ whole genome shotgun (WGS) entry which is preliminary data.</text>
</comment>
<evidence type="ECO:0000256" key="1">
    <source>
        <dbReference type="SAM" id="MobiDB-lite"/>
    </source>
</evidence>